<organism evidence="7">
    <name type="scientific">freshwater metagenome</name>
    <dbReference type="NCBI Taxonomy" id="449393"/>
    <lineage>
        <taxon>unclassified sequences</taxon>
        <taxon>metagenomes</taxon>
        <taxon>ecological metagenomes</taxon>
    </lineage>
</organism>
<protein>
    <submittedName>
        <fullName evidence="7">Unannotated protein</fullName>
    </submittedName>
</protein>
<evidence type="ECO:0000256" key="2">
    <source>
        <dbReference type="ARBA" id="ARBA00006706"/>
    </source>
</evidence>
<dbReference type="GO" id="GO:0046872">
    <property type="term" value="F:metal ion binding"/>
    <property type="evidence" value="ECO:0007669"/>
    <property type="project" value="UniProtKB-KW"/>
</dbReference>
<proteinExistence type="inferred from homology"/>
<reference evidence="7" key="1">
    <citation type="submission" date="2020-05" db="EMBL/GenBank/DDBJ databases">
        <authorList>
            <person name="Chiriac C."/>
            <person name="Salcher M."/>
            <person name="Ghai R."/>
            <person name="Kavagutti S V."/>
        </authorList>
    </citation>
    <scope>NUCLEOTIDE SEQUENCE</scope>
</reference>
<dbReference type="PROSITE" id="PS00444">
    <property type="entry name" value="POLYPRENYL_SYNTHASE_2"/>
    <property type="match status" value="1"/>
</dbReference>
<dbReference type="PANTHER" id="PTHR12001:SF85">
    <property type="entry name" value="SHORT CHAIN ISOPRENYL DIPHOSPHATE SYNTHASE"/>
    <property type="match status" value="1"/>
</dbReference>
<dbReference type="InterPro" id="IPR008949">
    <property type="entry name" value="Isoprenoid_synthase_dom_sf"/>
</dbReference>
<evidence type="ECO:0000256" key="5">
    <source>
        <dbReference type="ARBA" id="ARBA00022842"/>
    </source>
</evidence>
<dbReference type="Gene3D" id="1.10.600.10">
    <property type="entry name" value="Farnesyl Diphosphate Synthase"/>
    <property type="match status" value="1"/>
</dbReference>
<keyword evidence="3" id="KW-0808">Transferase</keyword>
<dbReference type="InterPro" id="IPR000092">
    <property type="entry name" value="Polyprenyl_synt"/>
</dbReference>
<dbReference type="SUPFAM" id="SSF48576">
    <property type="entry name" value="Terpenoid synthases"/>
    <property type="match status" value="1"/>
</dbReference>
<name>A0A6J6ZKD9_9ZZZZ</name>
<dbReference type="CDD" id="cd00685">
    <property type="entry name" value="Trans_IPPS_HT"/>
    <property type="match status" value="1"/>
</dbReference>
<evidence type="ECO:0000313" key="7">
    <source>
        <dbReference type="EMBL" id="CAB4817727.1"/>
    </source>
</evidence>
<evidence type="ECO:0000256" key="1">
    <source>
        <dbReference type="ARBA" id="ARBA00001946"/>
    </source>
</evidence>
<comment type="cofactor">
    <cofactor evidence="1">
        <name>Mg(2+)</name>
        <dbReference type="ChEBI" id="CHEBI:18420"/>
    </cofactor>
</comment>
<feature type="region of interest" description="Disordered" evidence="6">
    <location>
        <begin position="26"/>
        <end position="47"/>
    </location>
</feature>
<dbReference type="AlphaFoldDB" id="A0A6J6ZKD9"/>
<sequence length="395" mass="43064">MTERAFETGSRDGKLGRVVGSDCMPDYKNSLRRTKNEGVTPPSIATETTSPAPLAFVAALTDARLKAFLTSEQRRWEAFDADLGPALGELDRFCGEGGKRVRPAFAYWTFLGAGGDPDNPWIIDLCAGLELLHAFALLHDDVMDGSDMRRHHQTVHIGAAEQHRNSHWRGEARRFGEGVAILLGDLALTYADQLMSPLDFDTRTIYSELKTELMVGQYLDLVSAARGDTDADRGRRIVLYKSAKYTVERPMHMGAALAGRAGEMTEPLSRVGLPLGEAFQLRDDLLGVFGSELTVGKPVGDDLREGKATLLLTLTTELANPAQQAELAKVGSQLSAESVDRLCEIITETGARSRVEERIENLTTEALAALDAMQLTETARAALIELAAYVGMRDV</sequence>
<evidence type="ECO:0000256" key="3">
    <source>
        <dbReference type="ARBA" id="ARBA00022679"/>
    </source>
</evidence>
<dbReference type="Pfam" id="PF00348">
    <property type="entry name" value="polyprenyl_synt"/>
    <property type="match status" value="1"/>
</dbReference>
<dbReference type="EMBL" id="CAFAAQ010000174">
    <property type="protein sequence ID" value="CAB4817727.1"/>
    <property type="molecule type" value="Genomic_DNA"/>
</dbReference>
<keyword evidence="4" id="KW-0479">Metal-binding</keyword>
<dbReference type="SFLD" id="SFLDS00005">
    <property type="entry name" value="Isoprenoid_Synthase_Type_I"/>
    <property type="match status" value="1"/>
</dbReference>
<dbReference type="PANTHER" id="PTHR12001">
    <property type="entry name" value="GERANYLGERANYL PYROPHOSPHATE SYNTHASE"/>
    <property type="match status" value="1"/>
</dbReference>
<evidence type="ECO:0000256" key="6">
    <source>
        <dbReference type="SAM" id="MobiDB-lite"/>
    </source>
</evidence>
<dbReference type="PROSITE" id="PS00723">
    <property type="entry name" value="POLYPRENYL_SYNTHASE_1"/>
    <property type="match status" value="1"/>
</dbReference>
<accession>A0A6J6ZKD9</accession>
<gene>
    <name evidence="7" type="ORF">UFOPK3046_01580</name>
</gene>
<dbReference type="GO" id="GO:0004659">
    <property type="term" value="F:prenyltransferase activity"/>
    <property type="evidence" value="ECO:0007669"/>
    <property type="project" value="InterPro"/>
</dbReference>
<dbReference type="GO" id="GO:0008299">
    <property type="term" value="P:isoprenoid biosynthetic process"/>
    <property type="evidence" value="ECO:0007669"/>
    <property type="project" value="InterPro"/>
</dbReference>
<evidence type="ECO:0000256" key="4">
    <source>
        <dbReference type="ARBA" id="ARBA00022723"/>
    </source>
</evidence>
<comment type="similarity">
    <text evidence="2">Belongs to the FPP/GGPP synthase family.</text>
</comment>
<dbReference type="InterPro" id="IPR033749">
    <property type="entry name" value="Polyprenyl_synt_CS"/>
</dbReference>
<keyword evidence="5" id="KW-0460">Magnesium</keyword>